<reference evidence="2" key="1">
    <citation type="journal article" date="2015" name="Nature">
        <title>Complex archaea that bridge the gap between prokaryotes and eukaryotes.</title>
        <authorList>
            <person name="Spang A."/>
            <person name="Saw J.H."/>
            <person name="Jorgensen S.L."/>
            <person name="Zaremba-Niedzwiedzka K."/>
            <person name="Martijn J."/>
            <person name="Lind A.E."/>
            <person name="van Eijk R."/>
            <person name="Schleper C."/>
            <person name="Guy L."/>
            <person name="Ettema T.J."/>
        </authorList>
    </citation>
    <scope>NUCLEOTIDE SEQUENCE</scope>
</reference>
<feature type="region of interest" description="Disordered" evidence="1">
    <location>
        <begin position="34"/>
        <end position="64"/>
    </location>
</feature>
<dbReference type="EMBL" id="LAZR01049706">
    <property type="protein sequence ID" value="KKK89017.1"/>
    <property type="molecule type" value="Genomic_DNA"/>
</dbReference>
<feature type="compositionally biased region" description="Basic and acidic residues" evidence="1">
    <location>
        <begin position="44"/>
        <end position="64"/>
    </location>
</feature>
<protein>
    <submittedName>
        <fullName evidence="2">Uncharacterized protein</fullName>
    </submittedName>
</protein>
<evidence type="ECO:0000313" key="2">
    <source>
        <dbReference type="EMBL" id="KKK89017.1"/>
    </source>
</evidence>
<accession>A0A0F8Z5G6</accession>
<comment type="caution">
    <text evidence="2">The sequence shown here is derived from an EMBL/GenBank/DDBJ whole genome shotgun (WGS) entry which is preliminary data.</text>
</comment>
<organism evidence="2">
    <name type="scientific">marine sediment metagenome</name>
    <dbReference type="NCBI Taxonomy" id="412755"/>
    <lineage>
        <taxon>unclassified sequences</taxon>
        <taxon>metagenomes</taxon>
        <taxon>ecological metagenomes</taxon>
    </lineage>
</organism>
<evidence type="ECO:0000256" key="1">
    <source>
        <dbReference type="SAM" id="MobiDB-lite"/>
    </source>
</evidence>
<proteinExistence type="predicted"/>
<sequence>MDFKENKGCGERLPFSAKLFCGRIQWGKLRLCPSCKNNSSSAVSKDKDKEPDDGGARTDSGSDFKLSDGVFTMEIKGQLCDFLFKGDIKEFIRRLKDKFCCGGEESCELWCKEIDKLSGFGEKNG</sequence>
<gene>
    <name evidence="2" type="ORF">LCGC14_2737360</name>
</gene>
<name>A0A0F8Z5G6_9ZZZZ</name>
<dbReference type="AlphaFoldDB" id="A0A0F8Z5G6"/>